<reference evidence="2" key="3">
    <citation type="submission" date="2024-02" db="EMBL/GenBank/DDBJ databases">
        <authorList>
            <person name="Mcdaniel E.A."/>
            <person name="Celebi F.M."/>
            <person name="Reiter T."/>
            <person name="Weiss E.C."/>
            <person name="Chou S."/>
        </authorList>
    </citation>
    <scope>NUCLEOTIDE SEQUENCE</scope>
    <source>
        <strain evidence="2">F_SG_1</strain>
        <tissue evidence="2">Salivary glands</tissue>
    </source>
</reference>
<comment type="caution">
    <text evidence="2">The sequence shown here is derived from an EMBL/GenBank/DDBJ whole genome shotgun (WGS) entry which is preliminary data.</text>
</comment>
<evidence type="ECO:0000313" key="2">
    <source>
        <dbReference type="EMBL" id="KAK8773422.1"/>
    </source>
</evidence>
<dbReference type="EMBL" id="JARKHS020016940">
    <property type="protein sequence ID" value="KAK8773422.1"/>
    <property type="molecule type" value="Genomic_DNA"/>
</dbReference>
<sequence length="223" mass="24897">MRVYLSLRATQSSAYLSPFRMTTADFTALRSLLADLTVEEICSLERVGLTWLPQLRDEPTRNVIDDICDALQALQPLEYRLSCVAYFCSQLIPLKRVKPWHLYRLNPAPTWDVCSTLIESTSTDIRLPGYDATIAWSLCGSKLHGCLLINSLQSPSRGRIPVYVVLWPGQPLFAISSREYSIQCPVVIAVSTALHSRFMKLQGLISDDLDSAYRAAVDLIGSA</sequence>
<accession>A0AAQ4EFJ5</accession>
<reference evidence="2" key="2">
    <citation type="submission" date="2023-03" db="EMBL/GenBank/DDBJ databases">
        <authorList>
            <person name="Thuy-Boun P."/>
        </authorList>
    </citation>
    <scope>NUCLEOTIDE SEQUENCE</scope>
    <source>
        <strain evidence="2">F_SG_1</strain>
        <tissue evidence="2">Salivary glands</tissue>
    </source>
</reference>
<keyword evidence="3" id="KW-1185">Reference proteome</keyword>
<dbReference type="Proteomes" id="UP001321473">
    <property type="component" value="Unassembled WGS sequence"/>
</dbReference>
<evidence type="ECO:0000313" key="3">
    <source>
        <dbReference type="Proteomes" id="UP001321473"/>
    </source>
</evidence>
<dbReference type="EMBL" id="JARKHS020016941">
    <property type="protein sequence ID" value="KAK8773419.1"/>
    <property type="molecule type" value="Genomic_DNA"/>
</dbReference>
<reference evidence="2 3" key="1">
    <citation type="journal article" date="2023" name="Arcadia Sci">
        <title>De novo assembly of a long-read Amblyomma americanum tick genome.</title>
        <authorList>
            <person name="Chou S."/>
            <person name="Poskanzer K.E."/>
            <person name="Rollins M."/>
            <person name="Thuy-Boun P.S."/>
        </authorList>
    </citation>
    <scope>NUCLEOTIDE SEQUENCE [LARGE SCALE GENOMIC DNA]</scope>
    <source>
        <strain evidence="2">F_SG_1</strain>
        <tissue evidence="2">Salivary glands</tissue>
    </source>
</reference>
<protein>
    <submittedName>
        <fullName evidence="2">Uncharacterized protein</fullName>
    </submittedName>
</protein>
<proteinExistence type="predicted"/>
<organism evidence="2 3">
    <name type="scientific">Amblyomma americanum</name>
    <name type="common">Lone star tick</name>
    <dbReference type="NCBI Taxonomy" id="6943"/>
    <lineage>
        <taxon>Eukaryota</taxon>
        <taxon>Metazoa</taxon>
        <taxon>Ecdysozoa</taxon>
        <taxon>Arthropoda</taxon>
        <taxon>Chelicerata</taxon>
        <taxon>Arachnida</taxon>
        <taxon>Acari</taxon>
        <taxon>Parasitiformes</taxon>
        <taxon>Ixodida</taxon>
        <taxon>Ixodoidea</taxon>
        <taxon>Ixodidae</taxon>
        <taxon>Amblyomminae</taxon>
        <taxon>Amblyomma</taxon>
    </lineage>
</organism>
<gene>
    <name evidence="2" type="ORF">V5799_012046</name>
    <name evidence="1" type="ORF">V5799_012047</name>
</gene>
<dbReference type="AlphaFoldDB" id="A0AAQ4EFJ5"/>
<evidence type="ECO:0000313" key="1">
    <source>
        <dbReference type="EMBL" id="KAK8773419.1"/>
    </source>
</evidence>
<name>A0AAQ4EFJ5_AMBAM</name>